<evidence type="ECO:0000256" key="1">
    <source>
        <dbReference type="SAM" id="MobiDB-lite"/>
    </source>
</evidence>
<evidence type="ECO:0008006" key="6">
    <source>
        <dbReference type="Google" id="ProtNLM"/>
    </source>
</evidence>
<evidence type="ECO:0000313" key="5">
    <source>
        <dbReference type="Proteomes" id="UP001149074"/>
    </source>
</evidence>
<name>A0A9W9FFU1_9EURO</name>
<dbReference type="Pfam" id="PF01498">
    <property type="entry name" value="HTH_Tnp_Tc3_2"/>
    <property type="match status" value="1"/>
</dbReference>
<feature type="domain" description="Tc1-like transposase DDE" evidence="3">
    <location>
        <begin position="163"/>
        <end position="308"/>
    </location>
</feature>
<reference evidence="4" key="1">
    <citation type="submission" date="2022-11" db="EMBL/GenBank/DDBJ databases">
        <authorList>
            <person name="Petersen C."/>
        </authorList>
    </citation>
    <scope>NUCLEOTIDE SEQUENCE</scope>
    <source>
        <strain evidence="4">IBT 30761</strain>
    </source>
</reference>
<dbReference type="SUPFAM" id="SSF46689">
    <property type="entry name" value="Homeodomain-like"/>
    <property type="match status" value="1"/>
</dbReference>
<dbReference type="GO" id="GO:0015074">
    <property type="term" value="P:DNA integration"/>
    <property type="evidence" value="ECO:0007669"/>
    <property type="project" value="InterPro"/>
</dbReference>
<dbReference type="PANTHER" id="PTHR23022:SF119">
    <property type="entry name" value="TC1-LIKE TRANSPOSASE DDE DOMAIN-CONTAINING PROTEIN"/>
    <property type="match status" value="1"/>
</dbReference>
<evidence type="ECO:0000259" key="2">
    <source>
        <dbReference type="Pfam" id="PF01498"/>
    </source>
</evidence>
<dbReference type="Proteomes" id="UP001149074">
    <property type="component" value="Unassembled WGS sequence"/>
</dbReference>
<keyword evidence="5" id="KW-1185">Reference proteome</keyword>
<dbReference type="GO" id="GO:0006313">
    <property type="term" value="P:DNA transposition"/>
    <property type="evidence" value="ECO:0007669"/>
    <property type="project" value="InterPro"/>
</dbReference>
<dbReference type="InterPro" id="IPR052338">
    <property type="entry name" value="Transposase_5"/>
</dbReference>
<dbReference type="AlphaFoldDB" id="A0A9W9FFU1"/>
<dbReference type="Pfam" id="PF13358">
    <property type="entry name" value="DDE_3"/>
    <property type="match status" value="1"/>
</dbReference>
<dbReference type="PANTHER" id="PTHR23022">
    <property type="entry name" value="TRANSPOSABLE ELEMENT-RELATED"/>
    <property type="match status" value="1"/>
</dbReference>
<comment type="caution">
    <text evidence="4">The sequence shown here is derived from an EMBL/GenBank/DDBJ whole genome shotgun (WGS) entry which is preliminary data.</text>
</comment>
<reference evidence="4" key="2">
    <citation type="journal article" date="2023" name="IMA Fungus">
        <title>Comparative genomic study of the Penicillium genus elucidates a diverse pangenome and 15 lateral gene transfer events.</title>
        <authorList>
            <person name="Petersen C."/>
            <person name="Sorensen T."/>
            <person name="Nielsen M.R."/>
            <person name="Sondergaard T.E."/>
            <person name="Sorensen J.L."/>
            <person name="Fitzpatrick D.A."/>
            <person name="Frisvad J.C."/>
            <person name="Nielsen K.L."/>
        </authorList>
    </citation>
    <scope>NUCLEOTIDE SEQUENCE</scope>
    <source>
        <strain evidence="4">IBT 30761</strain>
    </source>
</reference>
<dbReference type="InterPro" id="IPR002492">
    <property type="entry name" value="Transposase_Tc1-like"/>
</dbReference>
<feature type="compositionally biased region" description="Polar residues" evidence="1">
    <location>
        <begin position="14"/>
        <end position="25"/>
    </location>
</feature>
<sequence length="362" mass="42453">MQSPQMNHRKEPQTDPQTPRASSRWASRDQRLEARTLRAQNQTYAHIAAQTGLTQRQVQIACSERPTPRKPRAQRRKLSEEQLDEVIEFITSSKETRRMPFEMVIKELHLPVCKATLRKALARRGYHRCKALRKPPLSERTRVLRLTWALEHVNWTREQWKKVLWTDETWVTSIYHQRIYVTRKAGEEYEDTCVRERVSHAPGWMFWGSFYGNEKGPCLFWVKEWGSINSGSYTARIIPLIHGMVTMCRDSGTHLIVMQDGAPSHRNLLTIEELHERGIFPIDWPPYSPDLNPMEQLWDYMKDWIGGRYLIAQDRKLSYDQLREAVRAAWDAIPTSFLDEQIDLMQARCQAVIDAQGGHTPY</sequence>
<dbReference type="InterPro" id="IPR038717">
    <property type="entry name" value="Tc1-like_DDE_dom"/>
</dbReference>
<dbReference type="InterPro" id="IPR009057">
    <property type="entry name" value="Homeodomain-like_sf"/>
</dbReference>
<feature type="domain" description="Transposase Tc1-like" evidence="2">
    <location>
        <begin position="93"/>
        <end position="154"/>
    </location>
</feature>
<proteinExistence type="predicted"/>
<dbReference type="GO" id="GO:0003677">
    <property type="term" value="F:DNA binding"/>
    <property type="evidence" value="ECO:0007669"/>
    <property type="project" value="InterPro"/>
</dbReference>
<dbReference type="OrthoDB" id="4349822at2759"/>
<dbReference type="Gene3D" id="3.30.420.10">
    <property type="entry name" value="Ribonuclease H-like superfamily/Ribonuclease H"/>
    <property type="match status" value="1"/>
</dbReference>
<feature type="region of interest" description="Disordered" evidence="1">
    <location>
        <begin position="1"/>
        <end position="30"/>
    </location>
</feature>
<evidence type="ECO:0000259" key="3">
    <source>
        <dbReference type="Pfam" id="PF13358"/>
    </source>
</evidence>
<dbReference type="GeneID" id="81357855"/>
<dbReference type="EMBL" id="JAPQKI010000005">
    <property type="protein sequence ID" value="KAJ5099381.1"/>
    <property type="molecule type" value="Genomic_DNA"/>
</dbReference>
<dbReference type="RefSeq" id="XP_056475035.1">
    <property type="nucleotide sequence ID" value="XM_056618876.1"/>
</dbReference>
<protein>
    <recommendedName>
        <fullName evidence="6">Transposable element tc1 transposase</fullName>
    </recommendedName>
</protein>
<gene>
    <name evidence="4" type="ORF">N7532_006382</name>
</gene>
<dbReference type="InterPro" id="IPR036397">
    <property type="entry name" value="RNaseH_sf"/>
</dbReference>
<organism evidence="4 5">
    <name type="scientific">Penicillium argentinense</name>
    <dbReference type="NCBI Taxonomy" id="1131581"/>
    <lineage>
        <taxon>Eukaryota</taxon>
        <taxon>Fungi</taxon>
        <taxon>Dikarya</taxon>
        <taxon>Ascomycota</taxon>
        <taxon>Pezizomycotina</taxon>
        <taxon>Eurotiomycetes</taxon>
        <taxon>Eurotiomycetidae</taxon>
        <taxon>Eurotiales</taxon>
        <taxon>Aspergillaceae</taxon>
        <taxon>Penicillium</taxon>
    </lineage>
</organism>
<accession>A0A9W9FFU1</accession>
<evidence type="ECO:0000313" key="4">
    <source>
        <dbReference type="EMBL" id="KAJ5099381.1"/>
    </source>
</evidence>